<evidence type="ECO:0000313" key="1">
    <source>
        <dbReference type="EMBL" id="CUH64717.1"/>
    </source>
</evidence>
<accession>A0ABM9UJU1</accession>
<dbReference type="Proteomes" id="UP000051086">
    <property type="component" value="Unassembled WGS sequence"/>
</dbReference>
<organism evidence="1 2">
    <name type="scientific">Thalassovita autumnalis</name>
    <dbReference type="NCBI Taxonomy" id="2072972"/>
    <lineage>
        <taxon>Bacteria</taxon>
        <taxon>Pseudomonadati</taxon>
        <taxon>Pseudomonadota</taxon>
        <taxon>Alphaproteobacteria</taxon>
        <taxon>Rhodobacterales</taxon>
        <taxon>Roseobacteraceae</taxon>
        <taxon>Thalassovita</taxon>
    </lineage>
</organism>
<reference evidence="1 2" key="1">
    <citation type="submission" date="2015-09" db="EMBL/GenBank/DDBJ databases">
        <authorList>
            <person name="Rodrigo-Torres L."/>
            <person name="Arahal D.R."/>
        </authorList>
    </citation>
    <scope>NUCLEOTIDE SEQUENCE [LARGE SCALE GENOMIC DNA]</scope>
    <source>
        <strain evidence="1 2">CECT 5118</strain>
    </source>
</reference>
<proteinExistence type="predicted"/>
<comment type="caution">
    <text evidence="1">The sequence shown here is derived from an EMBL/GenBank/DDBJ whole genome shotgun (WGS) entry which is preliminary data.</text>
</comment>
<protein>
    <submittedName>
        <fullName evidence="1">Uncharacterized protein</fullName>
    </submittedName>
</protein>
<sequence length="488" mass="55324">MILRRQRLGHAQHGDDAFLHGPEQQVTAKIPRLDHPQRLCRVAQFRHDQRAEVLGLLELPQRLAQLIGEQILAHHGGHVLHLGIGKGHVLQHTDVGLRLHPQESPPPQPCRRLHRQRKGSQRARAVINLHPGQVVRQDQRGDFCRVITLFLVDGVEQVKGIGQHVPRARRRIADADIFGAGDLQEVRLGLFGGDVIVHPFGQTAARSVQQPEPPQRVLDQVAHDPVRGEELGGGRDVLGRDLLVLLQPREDLILLLGDVELVEPTNDLDILTGVLGHNLAQLGKYRRLRQQILRHQEFGVIVKLFEQERHRPVPLVAGMHQKLSISFALRIRRRRATIKQRRDAARRALRQVPRHRLGKDLGACLPLSRRNNPDRRVAIRIHEAQRCEAVEPCVGHLLNHLCLAIPRDRSVELFHCLRMFPPRGRGRIKHKIKLGANLFDQQITGGLGKLLQRVRVHQTITFLPARICSSRVFFISWTYCSTSASSVR</sequence>
<evidence type="ECO:0000313" key="2">
    <source>
        <dbReference type="Proteomes" id="UP000051086"/>
    </source>
</evidence>
<name>A0ABM9UJU1_9RHOB</name>
<dbReference type="EMBL" id="CYSB01000018">
    <property type="protein sequence ID" value="CUH64717.1"/>
    <property type="molecule type" value="Genomic_DNA"/>
</dbReference>
<keyword evidence="2" id="KW-1185">Reference proteome</keyword>
<gene>
    <name evidence="1" type="ORF">TL5118_00987</name>
</gene>